<dbReference type="KEGG" id="lvn:BWR22_04550"/>
<sequence length="869" mass="96182">MTTTLRNLKNQLLILIVLLLSTTIQAQNIPFNCDYSAYLFQYNDVYAIDLASGNSYLAASDITTGNINAAAYNPADGFVWGYLSSPSKTIVRIGKNFQTTTFTIPELSTGNKYVGDINTNGIYYFKSGGTTYYKVDLNPSSNTYTQYLATETLSQNINIHDWAFNAVDGNLYAVEKSTNILYRINPTTSIVETIGVVPILAGLNYTYGAVYFDADGRFYVSANQTGTIYVIQNVQDLTATSIMDSNLFAFGPSSASNDGARCPTAPVLQEICDNGIDDDGDGLIDCEDPSCSGFGTCAVIAPPTTANDGGLESNGRLSEAINKRNFKRAKNSYKFNQKTAKRVTRDTSNTANKTMFTGFQLQDFIPLTVINEDYAIDSTPQDLLNITNATEVYSVDYMENDASIASILALKTENGVYEHTKYICDRLLGAELISVSTIDINNQAFIKSIIKNADGSFEYVLSLSAKVENNDSNFAIESHWNLDLYEQNVTFYNFQIWSDSIDDLYILAQGVLNLLNTEKPLSTYNLSPPPTVFVRKGQYNNGALDLQIINTNSTQNVTFDSGYRVTETSEFNYASSNINLNENYITDITVPTGHLFDVGFRIGDGINTPDDLFMSDGPWGVDDSQSSTTVNNYIIEANTNTFSNEDFPIERNVILNATTSTYFAAYRALTPRFKAVDLTNFNNLTLSAKGTGNLEITLVKQSITNWEEQHKTTIALTDNFQEFVLNFSDFSSSLNAPLNANDIVTIVFTMASEDGTVTSKEMQLQDVRFSNQDTLSVNSFETETNTNAFAAYPNPMLSRTNLNFTINNNETVQLTIYNQLGAIVYQKNINAKTGKNQIEISKQNLSSGLYICRLTSKQTHYNPLKLLVK</sequence>
<dbReference type="InterPro" id="IPR026444">
    <property type="entry name" value="Secre_tail"/>
</dbReference>
<dbReference type="Pfam" id="PF21959">
    <property type="entry name" value="DUF6923"/>
    <property type="match status" value="1"/>
</dbReference>
<organism evidence="4 5">
    <name type="scientific">Lacinutrix venerupis</name>
    <dbReference type="NCBI Taxonomy" id="1486034"/>
    <lineage>
        <taxon>Bacteria</taxon>
        <taxon>Pseudomonadati</taxon>
        <taxon>Bacteroidota</taxon>
        <taxon>Flavobacteriia</taxon>
        <taxon>Flavobacteriales</taxon>
        <taxon>Flavobacteriaceae</taxon>
        <taxon>Lacinutrix</taxon>
    </lineage>
</organism>
<dbReference type="Pfam" id="PF18962">
    <property type="entry name" value="Por_Secre_tail"/>
    <property type="match status" value="1"/>
</dbReference>
<reference evidence="4 5" key="1">
    <citation type="submission" date="2017-01" db="EMBL/GenBank/DDBJ databases">
        <title>Complete genome of Lacinutrix venerupis DOK2-8 isolated from seawater in Dokdo.</title>
        <authorList>
            <person name="Chi W.-J."/>
            <person name="Kim J.H."/>
        </authorList>
    </citation>
    <scope>NUCLEOTIDE SEQUENCE [LARGE SCALE GENOMIC DNA]</scope>
    <source>
        <strain evidence="4 5">DOK2-8</strain>
    </source>
</reference>
<keyword evidence="5" id="KW-1185">Reference proteome</keyword>
<evidence type="ECO:0000259" key="2">
    <source>
        <dbReference type="Pfam" id="PF18962"/>
    </source>
</evidence>
<dbReference type="Proteomes" id="UP000187506">
    <property type="component" value="Chromosome"/>
</dbReference>
<gene>
    <name evidence="4" type="ORF">BWR22_04550</name>
</gene>
<feature type="domain" description="DUF6923" evidence="3">
    <location>
        <begin position="56"/>
        <end position="264"/>
    </location>
</feature>
<evidence type="ECO:0000313" key="4">
    <source>
        <dbReference type="EMBL" id="APX99610.1"/>
    </source>
</evidence>
<dbReference type="EMBL" id="CP019352">
    <property type="protein sequence ID" value="APX99610.1"/>
    <property type="molecule type" value="Genomic_DNA"/>
</dbReference>
<feature type="domain" description="Secretion system C-terminal sorting" evidence="2">
    <location>
        <begin position="792"/>
        <end position="861"/>
    </location>
</feature>
<protein>
    <submittedName>
        <fullName evidence="4">Uncharacterized protein</fullName>
    </submittedName>
</protein>
<dbReference type="RefSeq" id="WP_076732239.1">
    <property type="nucleotide sequence ID" value="NZ_CP019352.1"/>
</dbReference>
<proteinExistence type="predicted"/>
<name>A0AAC9LJ46_9FLAO</name>
<dbReference type="SUPFAM" id="SSF101898">
    <property type="entry name" value="NHL repeat"/>
    <property type="match status" value="1"/>
</dbReference>
<dbReference type="AlphaFoldDB" id="A0AAC9LJ46"/>
<dbReference type="NCBIfam" id="TIGR04183">
    <property type="entry name" value="Por_Secre_tail"/>
    <property type="match status" value="1"/>
</dbReference>
<accession>A0AAC9LJ46</accession>
<dbReference type="InterPro" id="IPR054215">
    <property type="entry name" value="DUF6923"/>
</dbReference>
<evidence type="ECO:0000313" key="5">
    <source>
        <dbReference type="Proteomes" id="UP000187506"/>
    </source>
</evidence>
<evidence type="ECO:0000256" key="1">
    <source>
        <dbReference type="ARBA" id="ARBA00022729"/>
    </source>
</evidence>
<evidence type="ECO:0000259" key="3">
    <source>
        <dbReference type="Pfam" id="PF21959"/>
    </source>
</evidence>
<keyword evidence="1" id="KW-0732">Signal</keyword>